<dbReference type="AlphaFoldDB" id="A0A4C1YMR0"/>
<reference evidence="1 2" key="1">
    <citation type="journal article" date="2019" name="Commun. Biol.">
        <title>The bagworm genome reveals a unique fibroin gene that provides high tensile strength.</title>
        <authorList>
            <person name="Kono N."/>
            <person name="Nakamura H."/>
            <person name="Ohtoshi R."/>
            <person name="Tomita M."/>
            <person name="Numata K."/>
            <person name="Arakawa K."/>
        </authorList>
    </citation>
    <scope>NUCLEOTIDE SEQUENCE [LARGE SCALE GENOMIC DNA]</scope>
</reference>
<dbReference type="Proteomes" id="UP000299102">
    <property type="component" value="Unassembled WGS sequence"/>
</dbReference>
<gene>
    <name evidence="1" type="ORF">EVAR_98979_1</name>
</gene>
<name>A0A4C1YMR0_EUMVA</name>
<evidence type="ECO:0000313" key="1">
    <source>
        <dbReference type="EMBL" id="GBP77526.1"/>
    </source>
</evidence>
<dbReference type="EMBL" id="BGZK01001334">
    <property type="protein sequence ID" value="GBP77526.1"/>
    <property type="molecule type" value="Genomic_DNA"/>
</dbReference>
<protein>
    <submittedName>
        <fullName evidence="1">Uncharacterized protein</fullName>
    </submittedName>
</protein>
<comment type="caution">
    <text evidence="1">The sequence shown here is derived from an EMBL/GenBank/DDBJ whole genome shotgun (WGS) entry which is preliminary data.</text>
</comment>
<sequence length="137" mass="15548">MINHKASHPPRIRSSLTSHALTRIRRGSLRNLLVYGPRRPRGAPAARPHAGARRGLLKTKALNRFRRGADTRPRRLRCRGVLNKPFGCVRPLSLFYSDASADRVERDKCVTRRTLRPIMPLYRLFRVLACMLGLGGT</sequence>
<proteinExistence type="predicted"/>
<evidence type="ECO:0000313" key="2">
    <source>
        <dbReference type="Proteomes" id="UP000299102"/>
    </source>
</evidence>
<keyword evidence="2" id="KW-1185">Reference proteome</keyword>
<organism evidence="1 2">
    <name type="scientific">Eumeta variegata</name>
    <name type="common">Bagworm moth</name>
    <name type="synonym">Eumeta japonica</name>
    <dbReference type="NCBI Taxonomy" id="151549"/>
    <lineage>
        <taxon>Eukaryota</taxon>
        <taxon>Metazoa</taxon>
        <taxon>Ecdysozoa</taxon>
        <taxon>Arthropoda</taxon>
        <taxon>Hexapoda</taxon>
        <taxon>Insecta</taxon>
        <taxon>Pterygota</taxon>
        <taxon>Neoptera</taxon>
        <taxon>Endopterygota</taxon>
        <taxon>Lepidoptera</taxon>
        <taxon>Glossata</taxon>
        <taxon>Ditrysia</taxon>
        <taxon>Tineoidea</taxon>
        <taxon>Psychidae</taxon>
        <taxon>Oiketicinae</taxon>
        <taxon>Eumeta</taxon>
    </lineage>
</organism>
<accession>A0A4C1YMR0</accession>